<evidence type="ECO:0000256" key="7">
    <source>
        <dbReference type="ARBA" id="ARBA00023033"/>
    </source>
</evidence>
<name>A0AAV2EG49_9ROSI</name>
<dbReference type="CDD" id="cd11072">
    <property type="entry name" value="CYP71-like"/>
    <property type="match status" value="1"/>
</dbReference>
<gene>
    <name evidence="11" type="ORF">LTRI10_LOCUS25901</name>
</gene>
<comment type="similarity">
    <text evidence="2 9">Belongs to the cytochrome P450 family.</text>
</comment>
<dbReference type="PROSITE" id="PS00086">
    <property type="entry name" value="CYTOCHROME_P450"/>
    <property type="match status" value="1"/>
</dbReference>
<evidence type="ECO:0000256" key="5">
    <source>
        <dbReference type="ARBA" id="ARBA00023002"/>
    </source>
</evidence>
<evidence type="ECO:0000256" key="6">
    <source>
        <dbReference type="ARBA" id="ARBA00023004"/>
    </source>
</evidence>
<dbReference type="InterPro" id="IPR036396">
    <property type="entry name" value="Cyt_P450_sf"/>
</dbReference>
<dbReference type="SUPFAM" id="SSF48264">
    <property type="entry name" value="Cytochrome P450"/>
    <property type="match status" value="1"/>
</dbReference>
<keyword evidence="4 8" id="KW-0479">Metal-binding</keyword>
<dbReference type="InterPro" id="IPR001128">
    <property type="entry name" value="Cyt_P450"/>
</dbReference>
<protein>
    <recommendedName>
        <fullName evidence="13">Cytochrome P450</fullName>
    </recommendedName>
</protein>
<keyword evidence="10" id="KW-0812">Transmembrane</keyword>
<evidence type="ECO:0000256" key="8">
    <source>
        <dbReference type="PIRSR" id="PIRSR602401-1"/>
    </source>
</evidence>
<reference evidence="11 12" key="1">
    <citation type="submission" date="2024-04" db="EMBL/GenBank/DDBJ databases">
        <authorList>
            <person name="Fracassetti M."/>
        </authorList>
    </citation>
    <scope>NUCLEOTIDE SEQUENCE [LARGE SCALE GENOMIC DNA]</scope>
</reference>
<dbReference type="PRINTS" id="PR00385">
    <property type="entry name" value="P450"/>
</dbReference>
<dbReference type="PANTHER" id="PTHR47955:SF8">
    <property type="entry name" value="CYTOCHROME P450 71D11-LIKE"/>
    <property type="match status" value="1"/>
</dbReference>
<keyword evidence="10" id="KW-0472">Membrane</keyword>
<evidence type="ECO:0000256" key="3">
    <source>
        <dbReference type="ARBA" id="ARBA00022617"/>
    </source>
</evidence>
<feature type="transmembrane region" description="Helical" evidence="10">
    <location>
        <begin position="6"/>
        <end position="24"/>
    </location>
</feature>
<evidence type="ECO:0000256" key="1">
    <source>
        <dbReference type="ARBA" id="ARBA00001971"/>
    </source>
</evidence>
<keyword evidence="6 8" id="KW-0408">Iron</keyword>
<accession>A0AAV2EG49</accession>
<dbReference type="Pfam" id="PF00067">
    <property type="entry name" value="p450"/>
    <property type="match status" value="1"/>
</dbReference>
<proteinExistence type="inferred from homology"/>
<keyword evidence="5 9" id="KW-0560">Oxidoreductase</keyword>
<dbReference type="FunFam" id="1.10.630.10:FF:000043">
    <property type="entry name" value="Cytochrome P450 99A2"/>
    <property type="match status" value="1"/>
</dbReference>
<keyword evidence="7 9" id="KW-0503">Monooxygenase</keyword>
<comment type="cofactor">
    <cofactor evidence="1 8">
        <name>heme</name>
        <dbReference type="ChEBI" id="CHEBI:30413"/>
    </cofactor>
</comment>
<evidence type="ECO:0000256" key="9">
    <source>
        <dbReference type="RuleBase" id="RU000461"/>
    </source>
</evidence>
<evidence type="ECO:0008006" key="13">
    <source>
        <dbReference type="Google" id="ProtNLM"/>
    </source>
</evidence>
<evidence type="ECO:0000256" key="2">
    <source>
        <dbReference type="ARBA" id="ARBA00010617"/>
    </source>
</evidence>
<sequence length="523" mass="57438">MELLLQLPAIIITTLLLAIFIFFSKSRPSTTHNRNITPPLPPSPPTKLPLIGHMHHLATGNSSLLPHRALRDLAHKHGPAIMHLQLGQVQTIVVSSAHIAEAFLKTHDVNFAQRPPAHSADILAYGCTDIVFAPYGDYWRQLRKICTVELFSTKMIRSFGSIREDEVSKLVAAVSAAAAATASGGSGVDLSAMFCKLTYGVLSRAAFGEVTGEGREAFLPLIDEITRVATGFNVADFFPSFKLLQVVTGVAAKLSVLHRKADEVLESIIAGHGDRKKGSKRPSEEGEGEEVLLDVLLKHRLGEDDLGFSLTTDNIKAVLVDLFFAGTETTATSLEWAMSELVKNPRVMQKAQSEVRRAFGPEGNKVEEARVHELVYLKMVIRESMRLHPPVAVLLPRTGAEDCEIGGYHIPAGSSVMVNAWAIGRDPEYWADPETFWPERFLDSSVDYRGLHFQLIPFGAGRRICPGMSFALAGIELPLAWLLYRFDWKLPDGLEPECLDMIEAFGASVKRKNGLFLVPNFGA</sequence>
<dbReference type="EMBL" id="OZ034817">
    <property type="protein sequence ID" value="CAL1384717.1"/>
    <property type="molecule type" value="Genomic_DNA"/>
</dbReference>
<dbReference type="GO" id="GO:0020037">
    <property type="term" value="F:heme binding"/>
    <property type="evidence" value="ECO:0007669"/>
    <property type="project" value="InterPro"/>
</dbReference>
<evidence type="ECO:0000313" key="11">
    <source>
        <dbReference type="EMBL" id="CAL1384717.1"/>
    </source>
</evidence>
<dbReference type="InterPro" id="IPR017972">
    <property type="entry name" value="Cyt_P450_CS"/>
</dbReference>
<dbReference type="Proteomes" id="UP001497516">
    <property type="component" value="Chromosome 4"/>
</dbReference>
<dbReference type="GO" id="GO:0004497">
    <property type="term" value="F:monooxygenase activity"/>
    <property type="evidence" value="ECO:0007669"/>
    <property type="project" value="UniProtKB-KW"/>
</dbReference>
<organism evidence="11 12">
    <name type="scientific">Linum trigynum</name>
    <dbReference type="NCBI Taxonomy" id="586398"/>
    <lineage>
        <taxon>Eukaryota</taxon>
        <taxon>Viridiplantae</taxon>
        <taxon>Streptophyta</taxon>
        <taxon>Embryophyta</taxon>
        <taxon>Tracheophyta</taxon>
        <taxon>Spermatophyta</taxon>
        <taxon>Magnoliopsida</taxon>
        <taxon>eudicotyledons</taxon>
        <taxon>Gunneridae</taxon>
        <taxon>Pentapetalae</taxon>
        <taxon>rosids</taxon>
        <taxon>fabids</taxon>
        <taxon>Malpighiales</taxon>
        <taxon>Linaceae</taxon>
        <taxon>Linum</taxon>
    </lineage>
</organism>
<feature type="binding site" description="axial binding residue" evidence="8">
    <location>
        <position position="465"/>
    </location>
    <ligand>
        <name>heme</name>
        <dbReference type="ChEBI" id="CHEBI:30413"/>
    </ligand>
    <ligandPart>
        <name>Fe</name>
        <dbReference type="ChEBI" id="CHEBI:18248"/>
    </ligandPart>
</feature>
<keyword evidence="12" id="KW-1185">Reference proteome</keyword>
<dbReference type="GO" id="GO:0005506">
    <property type="term" value="F:iron ion binding"/>
    <property type="evidence" value="ECO:0007669"/>
    <property type="project" value="InterPro"/>
</dbReference>
<evidence type="ECO:0000256" key="4">
    <source>
        <dbReference type="ARBA" id="ARBA00022723"/>
    </source>
</evidence>
<evidence type="ECO:0000256" key="10">
    <source>
        <dbReference type="SAM" id="Phobius"/>
    </source>
</evidence>
<keyword evidence="3 8" id="KW-0349">Heme</keyword>
<dbReference type="GO" id="GO:0016705">
    <property type="term" value="F:oxidoreductase activity, acting on paired donors, with incorporation or reduction of molecular oxygen"/>
    <property type="evidence" value="ECO:0007669"/>
    <property type="project" value="InterPro"/>
</dbReference>
<dbReference type="InterPro" id="IPR002401">
    <property type="entry name" value="Cyt_P450_E_grp-I"/>
</dbReference>
<evidence type="ECO:0000313" key="12">
    <source>
        <dbReference type="Proteomes" id="UP001497516"/>
    </source>
</evidence>
<dbReference type="PRINTS" id="PR00463">
    <property type="entry name" value="EP450I"/>
</dbReference>
<dbReference type="Gene3D" id="1.10.630.10">
    <property type="entry name" value="Cytochrome P450"/>
    <property type="match status" value="1"/>
</dbReference>
<keyword evidence="10" id="KW-1133">Transmembrane helix</keyword>
<dbReference type="PANTHER" id="PTHR47955">
    <property type="entry name" value="CYTOCHROME P450 FAMILY 71 PROTEIN"/>
    <property type="match status" value="1"/>
</dbReference>
<dbReference type="AlphaFoldDB" id="A0AAV2EG49"/>